<name>A0ABU5CSP7_9BACI</name>
<dbReference type="EMBL" id="JAWDIQ010000001">
    <property type="protein sequence ID" value="MDY0408896.1"/>
    <property type="molecule type" value="Genomic_DNA"/>
</dbReference>
<dbReference type="RefSeq" id="WP_320379598.1">
    <property type="nucleotide sequence ID" value="NZ_JAWDIQ010000001.1"/>
</dbReference>
<dbReference type="PROSITE" id="PS51371">
    <property type="entry name" value="CBS"/>
    <property type="match status" value="1"/>
</dbReference>
<keyword evidence="4" id="KW-1185">Reference proteome</keyword>
<sequence length="98" mass="11378">MLVKNDYVNKDQVVFVKEDESLEEVLQTLDKSGYRCIPVLDASGEKFVGNVYKVHLLEHELDHALSGSLSDLIKNHDGYIKEMDPFFKVFHQFVNYRT</sequence>
<dbReference type="SUPFAM" id="SSF54631">
    <property type="entry name" value="CBS-domain pair"/>
    <property type="match status" value="1"/>
</dbReference>
<evidence type="ECO:0000313" key="3">
    <source>
        <dbReference type="EMBL" id="MDY0408896.1"/>
    </source>
</evidence>
<evidence type="ECO:0000256" key="1">
    <source>
        <dbReference type="PROSITE-ProRule" id="PRU00703"/>
    </source>
</evidence>
<proteinExistence type="predicted"/>
<evidence type="ECO:0000259" key="2">
    <source>
        <dbReference type="PROSITE" id="PS51371"/>
    </source>
</evidence>
<feature type="domain" description="CBS" evidence="2">
    <location>
        <begin position="8"/>
        <end position="72"/>
    </location>
</feature>
<comment type="caution">
    <text evidence="3">The sequence shown here is derived from an EMBL/GenBank/DDBJ whole genome shotgun (WGS) entry which is preliminary data.</text>
</comment>
<dbReference type="InterPro" id="IPR000644">
    <property type="entry name" value="CBS_dom"/>
</dbReference>
<reference evidence="3 4" key="1">
    <citation type="submission" date="2023-10" db="EMBL/GenBank/DDBJ databases">
        <title>Virgibacillus soli CC-YMP-6 genome.</title>
        <authorList>
            <person name="Miliotis G."/>
            <person name="Sengupta P."/>
            <person name="Hameed A."/>
            <person name="Chuvochina M."/>
            <person name="Mcdonagh F."/>
            <person name="Simpson A.C."/>
            <person name="Singh N.K."/>
            <person name="Rekha P.D."/>
            <person name="Raman K."/>
            <person name="Hugenholtz P."/>
            <person name="Venkateswaran K."/>
        </authorList>
    </citation>
    <scope>NUCLEOTIDE SEQUENCE [LARGE SCALE GENOMIC DNA]</scope>
    <source>
        <strain evidence="3 4">CC-YMP-6</strain>
    </source>
</reference>
<gene>
    <name evidence="3" type="ORF">RWD45_10480</name>
</gene>
<organism evidence="3 4">
    <name type="scientific">Paracerasibacillus soli</name>
    <dbReference type="NCBI Taxonomy" id="480284"/>
    <lineage>
        <taxon>Bacteria</taxon>
        <taxon>Bacillati</taxon>
        <taxon>Bacillota</taxon>
        <taxon>Bacilli</taxon>
        <taxon>Bacillales</taxon>
        <taxon>Bacillaceae</taxon>
        <taxon>Paracerasibacillus</taxon>
    </lineage>
</organism>
<dbReference type="SMART" id="SM00116">
    <property type="entry name" value="CBS"/>
    <property type="match status" value="1"/>
</dbReference>
<evidence type="ECO:0000313" key="4">
    <source>
        <dbReference type="Proteomes" id="UP001275315"/>
    </source>
</evidence>
<keyword evidence="1" id="KW-0129">CBS domain</keyword>
<dbReference type="Pfam" id="PF00571">
    <property type="entry name" value="CBS"/>
    <property type="match status" value="1"/>
</dbReference>
<protein>
    <submittedName>
        <fullName evidence="3">CBS domain-containing protein</fullName>
    </submittedName>
</protein>
<accession>A0ABU5CSP7</accession>
<dbReference type="InterPro" id="IPR046342">
    <property type="entry name" value="CBS_dom_sf"/>
</dbReference>
<dbReference type="Gene3D" id="3.10.580.10">
    <property type="entry name" value="CBS-domain"/>
    <property type="match status" value="1"/>
</dbReference>
<dbReference type="Proteomes" id="UP001275315">
    <property type="component" value="Unassembled WGS sequence"/>
</dbReference>